<evidence type="ECO:0000259" key="8">
    <source>
        <dbReference type="Pfam" id="PF02551"/>
    </source>
</evidence>
<proteinExistence type="inferred from homology"/>
<dbReference type="PANTHER" id="PTHR11066:SF34">
    <property type="entry name" value="ACYL-COENZYME A THIOESTERASE 8"/>
    <property type="match status" value="1"/>
</dbReference>
<dbReference type="AlphaFoldDB" id="C7M1A0"/>
<accession>C7M1A0</accession>
<evidence type="ECO:0000256" key="1">
    <source>
        <dbReference type="ARBA" id="ARBA00006538"/>
    </source>
</evidence>
<evidence type="ECO:0000256" key="3">
    <source>
        <dbReference type="ARBA" id="ARBA00022801"/>
    </source>
</evidence>
<dbReference type="NCBIfam" id="TIGR00189">
    <property type="entry name" value="tesB"/>
    <property type="match status" value="1"/>
</dbReference>
<dbReference type="KEGG" id="afo:Afer_1834"/>
<evidence type="ECO:0000256" key="7">
    <source>
        <dbReference type="ARBA" id="ARBA00079653"/>
    </source>
</evidence>
<gene>
    <name evidence="10" type="ordered locus">Afer_1834</name>
</gene>
<dbReference type="Gene3D" id="2.40.160.210">
    <property type="entry name" value="Acyl-CoA thioesterase, double hotdog domain"/>
    <property type="match status" value="1"/>
</dbReference>
<dbReference type="SUPFAM" id="SSF54637">
    <property type="entry name" value="Thioesterase/thiol ester dehydrase-isomerase"/>
    <property type="match status" value="2"/>
</dbReference>
<dbReference type="RefSeq" id="WP_015799225.1">
    <property type="nucleotide sequence ID" value="NC_013124.1"/>
</dbReference>
<evidence type="ECO:0000313" key="10">
    <source>
        <dbReference type="EMBL" id="ACU54748.1"/>
    </source>
</evidence>
<evidence type="ECO:0000256" key="4">
    <source>
        <dbReference type="ARBA" id="ARBA00023098"/>
    </source>
</evidence>
<dbReference type="STRING" id="525909.Afer_1834"/>
<keyword evidence="11" id="KW-1185">Reference proteome</keyword>
<feature type="domain" description="Acyl-CoA thioesterase 2 C-terminal" evidence="8">
    <location>
        <begin position="168"/>
        <end position="278"/>
    </location>
</feature>
<dbReference type="OrthoDB" id="9781019at2"/>
<dbReference type="eggNOG" id="COG1946">
    <property type="taxonomic scope" value="Bacteria"/>
</dbReference>
<dbReference type="InterPro" id="IPR042171">
    <property type="entry name" value="Acyl-CoA_hotdog"/>
</dbReference>
<dbReference type="InterPro" id="IPR029069">
    <property type="entry name" value="HotDog_dom_sf"/>
</dbReference>
<evidence type="ECO:0000256" key="6">
    <source>
        <dbReference type="ARBA" id="ARBA00071120"/>
    </source>
</evidence>
<reference evidence="10 11" key="1">
    <citation type="journal article" date="2009" name="Stand. Genomic Sci.">
        <title>Complete genome sequence of Acidimicrobium ferrooxidans type strain (ICP).</title>
        <authorList>
            <person name="Clum A."/>
            <person name="Nolan M."/>
            <person name="Lang E."/>
            <person name="Glavina Del Rio T."/>
            <person name="Tice H."/>
            <person name="Copeland A."/>
            <person name="Cheng J.F."/>
            <person name="Lucas S."/>
            <person name="Chen F."/>
            <person name="Bruce D."/>
            <person name="Goodwin L."/>
            <person name="Pitluck S."/>
            <person name="Ivanova N."/>
            <person name="Mavrommatis K."/>
            <person name="Mikhailova N."/>
            <person name="Pati A."/>
            <person name="Chen A."/>
            <person name="Palaniappan K."/>
            <person name="Goker M."/>
            <person name="Spring S."/>
            <person name="Land M."/>
            <person name="Hauser L."/>
            <person name="Chang Y.J."/>
            <person name="Jeffries C.C."/>
            <person name="Chain P."/>
            <person name="Bristow J."/>
            <person name="Eisen J.A."/>
            <person name="Markowitz V."/>
            <person name="Hugenholtz P."/>
            <person name="Kyrpides N.C."/>
            <person name="Klenk H.P."/>
            <person name="Lapidus A."/>
        </authorList>
    </citation>
    <scope>NUCLEOTIDE SEQUENCE [LARGE SCALE GENOMIC DNA]</scope>
    <source>
        <strain evidence="11">DSM 10331 / JCM 15462 / NBRC 103882 / ICP</strain>
    </source>
</reference>
<dbReference type="Pfam" id="PF02551">
    <property type="entry name" value="Acyl_CoA_thio"/>
    <property type="match status" value="1"/>
</dbReference>
<comment type="subunit">
    <text evidence="2">Homotetramer.</text>
</comment>
<keyword evidence="3 10" id="KW-0378">Hydrolase</keyword>
<dbReference type="InterPro" id="IPR025652">
    <property type="entry name" value="TesB_C"/>
</dbReference>
<protein>
    <recommendedName>
        <fullName evidence="6">Acyl-CoA thioesterase 2</fullName>
    </recommendedName>
    <alternativeName>
        <fullName evidence="7">Thioesterase II</fullName>
    </alternativeName>
</protein>
<dbReference type="CDD" id="cd03445">
    <property type="entry name" value="Thioesterase_II_repeat2"/>
    <property type="match status" value="1"/>
</dbReference>
<dbReference type="FunFam" id="2.40.160.210:FF:000001">
    <property type="entry name" value="Acyl-CoA thioesterase II"/>
    <property type="match status" value="1"/>
</dbReference>
<dbReference type="GO" id="GO:0009062">
    <property type="term" value="P:fatty acid catabolic process"/>
    <property type="evidence" value="ECO:0007669"/>
    <property type="project" value="TreeGrafter"/>
</dbReference>
<dbReference type="Pfam" id="PF13622">
    <property type="entry name" value="4HBT_3"/>
    <property type="match status" value="1"/>
</dbReference>
<comment type="similarity">
    <text evidence="1">Belongs to the C/M/P thioester hydrolase family.</text>
</comment>
<name>C7M1A0_ACIFD</name>
<keyword evidence="4" id="KW-0443">Lipid metabolism</keyword>
<evidence type="ECO:0000256" key="5">
    <source>
        <dbReference type="ARBA" id="ARBA00050943"/>
    </source>
</evidence>
<dbReference type="InterPro" id="IPR003703">
    <property type="entry name" value="Acyl_CoA_thio"/>
</dbReference>
<dbReference type="GO" id="GO:0006637">
    <property type="term" value="P:acyl-CoA metabolic process"/>
    <property type="evidence" value="ECO:0007669"/>
    <property type="project" value="InterPro"/>
</dbReference>
<dbReference type="CDD" id="cd03444">
    <property type="entry name" value="Thioesterase_II_repeat1"/>
    <property type="match status" value="1"/>
</dbReference>
<evidence type="ECO:0000313" key="11">
    <source>
        <dbReference type="Proteomes" id="UP000000771"/>
    </source>
</evidence>
<dbReference type="PANTHER" id="PTHR11066">
    <property type="entry name" value="ACYL-COA THIOESTERASE"/>
    <property type="match status" value="1"/>
</dbReference>
<organism evidence="10 11">
    <name type="scientific">Acidimicrobium ferrooxidans (strain DSM 10331 / JCM 15462 / NBRC 103882 / ICP)</name>
    <dbReference type="NCBI Taxonomy" id="525909"/>
    <lineage>
        <taxon>Bacteria</taxon>
        <taxon>Bacillati</taxon>
        <taxon>Actinomycetota</taxon>
        <taxon>Acidimicrobiia</taxon>
        <taxon>Acidimicrobiales</taxon>
        <taxon>Acidimicrobiaceae</taxon>
        <taxon>Acidimicrobium</taxon>
    </lineage>
</organism>
<evidence type="ECO:0000256" key="2">
    <source>
        <dbReference type="ARBA" id="ARBA00011881"/>
    </source>
</evidence>
<evidence type="ECO:0000259" key="9">
    <source>
        <dbReference type="Pfam" id="PF13622"/>
    </source>
</evidence>
<dbReference type="EMBL" id="CP001631">
    <property type="protein sequence ID" value="ACU54748.1"/>
    <property type="molecule type" value="Genomic_DNA"/>
</dbReference>
<dbReference type="InterPro" id="IPR049449">
    <property type="entry name" value="TesB_ACOT8-like_N"/>
</dbReference>
<dbReference type="HOGENOM" id="CLU_032690_0_0_11"/>
<sequence>MSEALEAVLDLLDLEPIEVNIFRGQSPKEDRQRVFGGQVAAQALVAAGRTVERDRRVHSLHAYFIRPGDPNTPILYEVERIRDGGSFSTRRAIAIQHGRAIFALSASFQVPEEGLEHQLSMPEVPDPSAVGTLEQQLEPWSSQVREWLDRPRPFDIRFVTLPPLARAEGSREPVQRIWLRADGNVPDDPLLHACLFAYASDMTLLDTALIPHGLTWFDGTIFGASLDHAMWFHREGRADQWFLYDTVSPTSQQGRGLAEGAMYDQAGRRLLTVIQEGLIRRVR</sequence>
<dbReference type="Proteomes" id="UP000000771">
    <property type="component" value="Chromosome"/>
</dbReference>
<feature type="domain" description="Acyl-CoA thioesterase-like N-terminal HotDog" evidence="9">
    <location>
        <begin position="33"/>
        <end position="109"/>
    </location>
</feature>
<dbReference type="GO" id="GO:0047617">
    <property type="term" value="F:fatty acyl-CoA hydrolase activity"/>
    <property type="evidence" value="ECO:0007669"/>
    <property type="project" value="UniProtKB-EC"/>
</dbReference>
<comment type="catalytic activity">
    <reaction evidence="5">
        <text>a fatty acyl-CoA + H2O = a fatty acid + CoA + H(+)</text>
        <dbReference type="Rhea" id="RHEA:16781"/>
        <dbReference type="ChEBI" id="CHEBI:15377"/>
        <dbReference type="ChEBI" id="CHEBI:15378"/>
        <dbReference type="ChEBI" id="CHEBI:28868"/>
        <dbReference type="ChEBI" id="CHEBI:57287"/>
        <dbReference type="ChEBI" id="CHEBI:77636"/>
        <dbReference type="EC" id="3.1.2.20"/>
    </reaction>
    <physiologicalReaction direction="left-to-right" evidence="5">
        <dbReference type="Rhea" id="RHEA:16782"/>
    </physiologicalReaction>
</comment>